<dbReference type="GO" id="GO:0005783">
    <property type="term" value="C:endoplasmic reticulum"/>
    <property type="evidence" value="ECO:0007669"/>
    <property type="project" value="TreeGrafter"/>
</dbReference>
<dbReference type="EMBL" id="CP138894">
    <property type="protein sequence ID" value="WPK23469.1"/>
    <property type="molecule type" value="Genomic_DNA"/>
</dbReference>
<dbReference type="SUPFAM" id="SSF56300">
    <property type="entry name" value="Metallo-dependent phosphatases"/>
    <property type="match status" value="1"/>
</dbReference>
<evidence type="ECO:0000256" key="2">
    <source>
        <dbReference type="SAM" id="Phobius"/>
    </source>
</evidence>
<evidence type="ECO:0008006" key="5">
    <source>
        <dbReference type="Google" id="ProtNLM"/>
    </source>
</evidence>
<dbReference type="InterPro" id="IPR029052">
    <property type="entry name" value="Metallo-depent_PP-like"/>
</dbReference>
<evidence type="ECO:0000313" key="4">
    <source>
        <dbReference type="Proteomes" id="UP001338582"/>
    </source>
</evidence>
<keyword evidence="1 2" id="KW-0472">Membrane</keyword>
<dbReference type="KEGG" id="asau:88171778"/>
<dbReference type="Proteomes" id="UP001338582">
    <property type="component" value="Chromosome 1"/>
</dbReference>
<dbReference type="InterPro" id="IPR033308">
    <property type="entry name" value="PGAP5/Cdc1/Ted1"/>
</dbReference>
<evidence type="ECO:0000256" key="1">
    <source>
        <dbReference type="ARBA" id="ARBA00023136"/>
    </source>
</evidence>
<proteinExistence type="predicted"/>
<organism evidence="3 4">
    <name type="scientific">Australozyma saopauloensis</name>
    <dbReference type="NCBI Taxonomy" id="291208"/>
    <lineage>
        <taxon>Eukaryota</taxon>
        <taxon>Fungi</taxon>
        <taxon>Dikarya</taxon>
        <taxon>Ascomycota</taxon>
        <taxon>Saccharomycotina</taxon>
        <taxon>Pichiomycetes</taxon>
        <taxon>Metschnikowiaceae</taxon>
        <taxon>Australozyma</taxon>
    </lineage>
</organism>
<dbReference type="GO" id="GO:0006506">
    <property type="term" value="P:GPI anchor biosynthetic process"/>
    <property type="evidence" value="ECO:0007669"/>
    <property type="project" value="InterPro"/>
</dbReference>
<name>A0AAX4H5E7_9ASCO</name>
<dbReference type="GeneID" id="88171778"/>
<accession>A0AAX4H5E7</accession>
<evidence type="ECO:0000313" key="3">
    <source>
        <dbReference type="EMBL" id="WPK23469.1"/>
    </source>
</evidence>
<feature type="transmembrane region" description="Helical" evidence="2">
    <location>
        <begin position="7"/>
        <end position="26"/>
    </location>
</feature>
<sequence length="474" mass="55217">MASPLRLARYIVTALALVVNFVVYFYPDLFNAAGQCQWHNTAVQWKYPVFEKLAPADQSWVQTLLLNLPFLQSSVLENDGVKDIHMLAFGDPQINGNWAITPYVKRLDNFGNDHYLGHIYSTMKRRLRPSHVAVMGDQFSSQWIPDSEFYNRTLRFVERLFPRSPQHKQTVLDTWRKHEDYEWWNWLQKEEALSDTERYESRVYNDVWDWYNQEDATPNTEDPLFMNLTGNHDIGYSGDATWQHMARFHLLFGQNNYVLNYNRGKPTEWRLVVLDSLTLEGPALQEEFRSYTWSFLENLKKSNEDFHGSTILMTHIPFFKREGLCADGPEHIYYVDHATEPYKNGLLRSHNHLLNETSQTVLDIIFPNADKEGLILTGHDHVGCDSWYSFVDNHWVADKKKQPSGRKHIHEVVVRAMMGDFGGQTGLVTGHFDNSSSSWNFSFTYCSFTIQHLWWASKLLLLVALLMNSAAVVF</sequence>
<gene>
    <name evidence="3" type="ORF">PUMCH_000710</name>
</gene>
<keyword evidence="4" id="KW-1185">Reference proteome</keyword>
<protein>
    <recommendedName>
        <fullName evidence="5">Calcineurin-like phosphoesterase domain-containing protein</fullName>
    </recommendedName>
</protein>
<reference evidence="3 4" key="1">
    <citation type="submission" date="2023-10" db="EMBL/GenBank/DDBJ databases">
        <title>Draft Genome Sequence of Candida saopaulonensis from a very Premature Infant with Sepsis.</title>
        <authorList>
            <person name="Ning Y."/>
            <person name="Dai R."/>
            <person name="Xiao M."/>
            <person name="Xu Y."/>
            <person name="Yan Q."/>
            <person name="Zhang L."/>
        </authorList>
    </citation>
    <scope>NUCLEOTIDE SEQUENCE [LARGE SCALE GENOMIC DNA]</scope>
    <source>
        <strain evidence="3 4">19XY460</strain>
    </source>
</reference>
<dbReference type="RefSeq" id="XP_062875855.1">
    <property type="nucleotide sequence ID" value="XM_063019785.1"/>
</dbReference>
<keyword evidence="2" id="KW-1133">Transmembrane helix</keyword>
<keyword evidence="2" id="KW-0812">Transmembrane</keyword>
<dbReference type="AlphaFoldDB" id="A0AAX4H5E7"/>
<dbReference type="GO" id="GO:0016020">
    <property type="term" value="C:membrane"/>
    <property type="evidence" value="ECO:0007669"/>
    <property type="project" value="GOC"/>
</dbReference>
<dbReference type="PANTHER" id="PTHR13315:SF1">
    <property type="entry name" value="PROTEIN TED1"/>
    <property type="match status" value="1"/>
</dbReference>
<dbReference type="PANTHER" id="PTHR13315">
    <property type="entry name" value="METALLO PHOSPHOESTERASE RELATED"/>
    <property type="match status" value="1"/>
</dbReference>